<organism evidence="1 2">
    <name type="scientific">Persea americana</name>
    <name type="common">Avocado</name>
    <dbReference type="NCBI Taxonomy" id="3435"/>
    <lineage>
        <taxon>Eukaryota</taxon>
        <taxon>Viridiplantae</taxon>
        <taxon>Streptophyta</taxon>
        <taxon>Embryophyta</taxon>
        <taxon>Tracheophyta</taxon>
        <taxon>Spermatophyta</taxon>
        <taxon>Magnoliopsida</taxon>
        <taxon>Magnoliidae</taxon>
        <taxon>Laurales</taxon>
        <taxon>Lauraceae</taxon>
        <taxon>Persea</taxon>
    </lineage>
</organism>
<dbReference type="EMBL" id="CM056813">
    <property type="protein sequence ID" value="KAJ8641934.1"/>
    <property type="molecule type" value="Genomic_DNA"/>
</dbReference>
<keyword evidence="2" id="KW-1185">Reference proteome</keyword>
<protein>
    <submittedName>
        <fullName evidence="1">Uncharacterized protein</fullName>
    </submittedName>
</protein>
<proteinExistence type="predicted"/>
<dbReference type="Proteomes" id="UP001234297">
    <property type="component" value="Chromosome 5"/>
</dbReference>
<gene>
    <name evidence="1" type="ORF">MRB53_018628</name>
</gene>
<accession>A0ACC2M8A9</accession>
<reference evidence="1 2" key="1">
    <citation type="journal article" date="2022" name="Hortic Res">
        <title>A haplotype resolved chromosomal level avocado genome allows analysis of novel avocado genes.</title>
        <authorList>
            <person name="Nath O."/>
            <person name="Fletcher S.J."/>
            <person name="Hayward A."/>
            <person name="Shaw L.M."/>
            <person name="Masouleh A.K."/>
            <person name="Furtado A."/>
            <person name="Henry R.J."/>
            <person name="Mitter N."/>
        </authorList>
    </citation>
    <scope>NUCLEOTIDE SEQUENCE [LARGE SCALE GENOMIC DNA]</scope>
    <source>
        <strain evidence="2">cv. Hass</strain>
    </source>
</reference>
<evidence type="ECO:0000313" key="1">
    <source>
        <dbReference type="EMBL" id="KAJ8641934.1"/>
    </source>
</evidence>
<sequence>MESAKGGPSSSSTLSSLPFRLHILVVDDDPTCLMVLAKMLRKCRYEGVTICKHATIALSLLRGERAKYDIVLTDVHMPDVDGFKLLEIVGLEMYLPVLMMSADCDMNVAMRGLEHGSVGKVEVENTGKKVLEDGECASTLNEGSSEKHYKRKNQAKEDEDGSDDSKEHRVQRQLRVHWHLSLHKHFTSVVNLIGIDRVEADTILELMDVPGLTREDAATHLEVRF</sequence>
<comment type="caution">
    <text evidence="1">The sequence shown here is derived from an EMBL/GenBank/DDBJ whole genome shotgun (WGS) entry which is preliminary data.</text>
</comment>
<name>A0ACC2M8A9_PERAE</name>
<evidence type="ECO:0000313" key="2">
    <source>
        <dbReference type="Proteomes" id="UP001234297"/>
    </source>
</evidence>